<comment type="caution">
    <text evidence="1">The sequence shown here is derived from an EMBL/GenBank/DDBJ whole genome shotgun (WGS) entry which is preliminary data.</text>
</comment>
<dbReference type="AlphaFoldDB" id="A0AAU9N9N4"/>
<gene>
    <name evidence="1" type="ORF">LVIROSA_LOCUS21912</name>
</gene>
<dbReference type="EMBL" id="CAKMRJ010004445">
    <property type="protein sequence ID" value="CAH1435470.1"/>
    <property type="molecule type" value="Genomic_DNA"/>
</dbReference>
<name>A0AAU9N9N4_9ASTR</name>
<protein>
    <submittedName>
        <fullName evidence="1">Uncharacterized protein</fullName>
    </submittedName>
</protein>
<evidence type="ECO:0000313" key="2">
    <source>
        <dbReference type="Proteomes" id="UP001157418"/>
    </source>
</evidence>
<dbReference type="Proteomes" id="UP001157418">
    <property type="component" value="Unassembled WGS sequence"/>
</dbReference>
<proteinExistence type="predicted"/>
<evidence type="ECO:0000313" key="1">
    <source>
        <dbReference type="EMBL" id="CAH1435470.1"/>
    </source>
</evidence>
<organism evidence="1 2">
    <name type="scientific">Lactuca virosa</name>
    <dbReference type="NCBI Taxonomy" id="75947"/>
    <lineage>
        <taxon>Eukaryota</taxon>
        <taxon>Viridiplantae</taxon>
        <taxon>Streptophyta</taxon>
        <taxon>Embryophyta</taxon>
        <taxon>Tracheophyta</taxon>
        <taxon>Spermatophyta</taxon>
        <taxon>Magnoliopsida</taxon>
        <taxon>eudicotyledons</taxon>
        <taxon>Gunneridae</taxon>
        <taxon>Pentapetalae</taxon>
        <taxon>asterids</taxon>
        <taxon>campanulids</taxon>
        <taxon>Asterales</taxon>
        <taxon>Asteraceae</taxon>
        <taxon>Cichorioideae</taxon>
        <taxon>Cichorieae</taxon>
        <taxon>Lactucinae</taxon>
        <taxon>Lactuca</taxon>
    </lineage>
</organism>
<reference evidence="1 2" key="1">
    <citation type="submission" date="2022-01" db="EMBL/GenBank/DDBJ databases">
        <authorList>
            <person name="Xiong W."/>
            <person name="Schranz E."/>
        </authorList>
    </citation>
    <scope>NUCLEOTIDE SEQUENCE [LARGE SCALE GENOMIC DNA]</scope>
</reference>
<sequence>MLENLIPSVSRHFSQISSVSLLTLYNLWLPRLPLTTNLVMLPLPSLASADRFYLMSRRETLTLSPCHHQRPHRTPETLTLKWIHHRHQTSHSINRIEGSNTGVVETGGGGG</sequence>
<keyword evidence="2" id="KW-1185">Reference proteome</keyword>
<accession>A0AAU9N9N4</accession>